<proteinExistence type="predicted"/>
<sequence>MPRGPLYRNRPLLPAFCSKGRAETPGSSSLVPGATGCQPSDATLLSPGGLSGPSPETTANCSLGANTLNKKLKQAQGPTRAPLEPHQHTTRGLPTGLYSAGTSPEPMEPETSDHRGQNPYLQKGLPGPHELSPAQPAPQDDPRIGTPSVP</sequence>
<feature type="region of interest" description="Disordered" evidence="1">
    <location>
        <begin position="18"/>
        <end position="150"/>
    </location>
</feature>
<evidence type="ECO:0000256" key="1">
    <source>
        <dbReference type="SAM" id="MobiDB-lite"/>
    </source>
</evidence>
<evidence type="ECO:0000313" key="3">
    <source>
        <dbReference type="RefSeq" id="XP_007468946.1"/>
    </source>
</evidence>
<organism evidence="2 3">
    <name type="scientific">Lipotes vexillifer</name>
    <name type="common">Yangtze river dolphin</name>
    <dbReference type="NCBI Taxonomy" id="118797"/>
    <lineage>
        <taxon>Eukaryota</taxon>
        <taxon>Metazoa</taxon>
        <taxon>Chordata</taxon>
        <taxon>Craniata</taxon>
        <taxon>Vertebrata</taxon>
        <taxon>Euteleostomi</taxon>
        <taxon>Mammalia</taxon>
        <taxon>Eutheria</taxon>
        <taxon>Laurasiatheria</taxon>
        <taxon>Artiodactyla</taxon>
        <taxon>Whippomorpha</taxon>
        <taxon>Cetacea</taxon>
        <taxon>Odontoceti</taxon>
        <taxon>Lipotidae</taxon>
        <taxon>Lipotes</taxon>
    </lineage>
</organism>
<gene>
    <name evidence="3" type="primary">LOC103083009</name>
</gene>
<dbReference type="Proteomes" id="UP000265300">
    <property type="component" value="Unplaced"/>
</dbReference>
<dbReference type="InParanoid" id="A0A340Y5H6"/>
<reference evidence="3" key="1">
    <citation type="submission" date="2025-08" db="UniProtKB">
        <authorList>
            <consortium name="RefSeq"/>
        </authorList>
    </citation>
    <scope>IDENTIFICATION</scope>
</reference>
<dbReference type="RefSeq" id="XP_007468946.1">
    <property type="nucleotide sequence ID" value="XM_007468884.1"/>
</dbReference>
<feature type="compositionally biased region" description="Polar residues" evidence="1">
    <location>
        <begin position="56"/>
        <end position="69"/>
    </location>
</feature>
<dbReference type="KEGG" id="lve:103083009"/>
<keyword evidence="2" id="KW-1185">Reference proteome</keyword>
<evidence type="ECO:0000313" key="2">
    <source>
        <dbReference type="Proteomes" id="UP000265300"/>
    </source>
</evidence>
<dbReference type="GeneID" id="103083009"/>
<protein>
    <submittedName>
        <fullName evidence="3">Uncharacterized protein</fullName>
    </submittedName>
</protein>
<accession>A0A340Y5H6</accession>
<name>A0A340Y5H6_LIPVE</name>
<feature type="compositionally biased region" description="Low complexity" evidence="1">
    <location>
        <begin position="44"/>
        <end position="55"/>
    </location>
</feature>
<dbReference type="AlphaFoldDB" id="A0A340Y5H6"/>